<organism evidence="1 2">
    <name type="scientific">Panagrolaimus sp. JU765</name>
    <dbReference type="NCBI Taxonomy" id="591449"/>
    <lineage>
        <taxon>Eukaryota</taxon>
        <taxon>Metazoa</taxon>
        <taxon>Ecdysozoa</taxon>
        <taxon>Nematoda</taxon>
        <taxon>Chromadorea</taxon>
        <taxon>Rhabditida</taxon>
        <taxon>Tylenchina</taxon>
        <taxon>Panagrolaimomorpha</taxon>
        <taxon>Panagrolaimoidea</taxon>
        <taxon>Panagrolaimidae</taxon>
        <taxon>Panagrolaimus</taxon>
    </lineage>
</organism>
<accession>A0AC34Q728</accession>
<protein>
    <submittedName>
        <fullName evidence="2">Protein kinase domain-containing protein</fullName>
    </submittedName>
</protein>
<dbReference type="WBParaSite" id="JU765_v2.g13509.t1">
    <property type="protein sequence ID" value="JU765_v2.g13509.t1"/>
    <property type="gene ID" value="JU765_v2.g13509"/>
</dbReference>
<dbReference type="Proteomes" id="UP000887576">
    <property type="component" value="Unplaced"/>
</dbReference>
<proteinExistence type="predicted"/>
<evidence type="ECO:0000313" key="2">
    <source>
        <dbReference type="WBParaSite" id="JU765_v2.g13509.t1"/>
    </source>
</evidence>
<sequence length="328" mass="36717">MSKDKESRTEATNTTKTTNDKTEGQDDTKTTGTNKDLMKETSNKLVKSSKEKKSDEKKEEEKKKSVEKTAEKPTTKIENKKEKVEKKDEKVSTPVNAKTLAKEEKKEAKKEEEKKDAKEDEKKDSDAKPSKEATTPAPATNEHEDEEEFEAKEGRIKAAVDFVLKQKQIGIWEIEKVIGAGANGLVARVKHMKTGQKSVMKVALSPSSFRSLIWESEVMGRVRNAGLVGEDRTSHLVRRLGSGETAGFEGGPLPESRLHHRLLCWRRAGLQSLRIRSATAACRLRPPQMRIPSSRHKTRERGLVQQRNPRPVRPGDGTLGDGQTRRSA</sequence>
<name>A0AC34Q728_9BILA</name>
<reference evidence="2" key="1">
    <citation type="submission" date="2022-11" db="UniProtKB">
        <authorList>
            <consortium name="WormBaseParasite"/>
        </authorList>
    </citation>
    <scope>IDENTIFICATION</scope>
</reference>
<evidence type="ECO:0000313" key="1">
    <source>
        <dbReference type="Proteomes" id="UP000887576"/>
    </source>
</evidence>